<dbReference type="InterPro" id="IPR037523">
    <property type="entry name" value="VOC_core"/>
</dbReference>
<keyword evidence="3" id="KW-1185">Reference proteome</keyword>
<sequence>MAANVWGTPSKKPDVMKIKALTLYCADLPGQTHFYTTTLGLSLVEQQEDSVVFDIGDSRLRLIRSAGFTPYHFAINIPANKAKEAHRWLAGRLPILKDGPHEIQDFQKWNAQAIYFYDADGNIVECIARRNLRNESQRPFDESALLNISEIGVPVTDIAQTYKSLRSTVDLPIYDGSFERFCAMGDENGLFIGINKHIKDWFPTGDTAYSSTFEIEFEEQGISYSMDFKNGVLKGAGNTSMG</sequence>
<evidence type="ECO:0000259" key="1">
    <source>
        <dbReference type="PROSITE" id="PS51819"/>
    </source>
</evidence>
<dbReference type="EMBL" id="NBWU01000004">
    <property type="protein sequence ID" value="PCE63726.1"/>
    <property type="molecule type" value="Genomic_DNA"/>
</dbReference>
<comment type="caution">
    <text evidence="2">The sequence shown here is derived from an EMBL/GenBank/DDBJ whole genome shotgun (WGS) entry which is preliminary data.</text>
</comment>
<reference evidence="2 3" key="1">
    <citation type="submission" date="2017-04" db="EMBL/GenBank/DDBJ databases">
        <title>A new member of the family Flavobacteriaceae isolated from ascidians.</title>
        <authorList>
            <person name="Chen L."/>
        </authorList>
    </citation>
    <scope>NUCLEOTIDE SEQUENCE [LARGE SCALE GENOMIC DNA]</scope>
    <source>
        <strain evidence="2 3">HQA918</strain>
    </source>
</reference>
<accession>A0A2A4G6W5</accession>
<dbReference type="InterPro" id="IPR029068">
    <property type="entry name" value="Glyas_Bleomycin-R_OHBP_Dase"/>
</dbReference>
<dbReference type="Gene3D" id="3.10.180.10">
    <property type="entry name" value="2,3-Dihydroxybiphenyl 1,2-Dioxygenase, domain 1"/>
    <property type="match status" value="1"/>
</dbReference>
<protein>
    <recommendedName>
        <fullName evidence="1">VOC domain-containing protein</fullName>
    </recommendedName>
</protein>
<dbReference type="AlphaFoldDB" id="A0A2A4G6W5"/>
<dbReference type="SUPFAM" id="SSF54593">
    <property type="entry name" value="Glyoxalase/Bleomycin resistance protein/Dihydroxybiphenyl dioxygenase"/>
    <property type="match status" value="1"/>
</dbReference>
<name>A0A2A4G6W5_9FLAO</name>
<gene>
    <name evidence="2" type="ORF">B7P33_10645</name>
</gene>
<feature type="domain" description="VOC" evidence="1">
    <location>
        <begin position="17"/>
        <end position="129"/>
    </location>
</feature>
<dbReference type="PROSITE" id="PS51819">
    <property type="entry name" value="VOC"/>
    <property type="match status" value="1"/>
</dbReference>
<proteinExistence type="predicted"/>
<evidence type="ECO:0000313" key="3">
    <source>
        <dbReference type="Proteomes" id="UP000219559"/>
    </source>
</evidence>
<dbReference type="Proteomes" id="UP000219559">
    <property type="component" value="Unassembled WGS sequence"/>
</dbReference>
<organism evidence="2 3">
    <name type="scientific">Sediminicola luteus</name>
    <dbReference type="NCBI Taxonomy" id="319238"/>
    <lineage>
        <taxon>Bacteria</taxon>
        <taxon>Pseudomonadati</taxon>
        <taxon>Bacteroidota</taxon>
        <taxon>Flavobacteriia</taxon>
        <taxon>Flavobacteriales</taxon>
        <taxon>Flavobacteriaceae</taxon>
        <taxon>Sediminicola</taxon>
    </lineage>
</organism>
<evidence type="ECO:0000313" key="2">
    <source>
        <dbReference type="EMBL" id="PCE63726.1"/>
    </source>
</evidence>